<gene>
    <name evidence="1" type="ORF">LYNGBM3L_02520</name>
</gene>
<dbReference type="HOGENOM" id="CLU_3382752_0_0_3"/>
<proteinExistence type="predicted"/>
<reference evidence="2" key="1">
    <citation type="journal article" date="2011" name="Proc. Natl. Acad. Sci. U.S.A.">
        <title>Genomic insights into the physiology and ecology of the marine filamentous cyanobacterium Lyngbya majuscula.</title>
        <authorList>
            <person name="Jones A.C."/>
            <person name="Monroe E.A."/>
            <person name="Podell S."/>
            <person name="Hess W.R."/>
            <person name="Klages S."/>
            <person name="Esquenazi E."/>
            <person name="Niessen S."/>
            <person name="Hoover H."/>
            <person name="Rothmann M."/>
            <person name="Lasken R.S."/>
            <person name="Yates J.R.III."/>
            <person name="Reinhardt R."/>
            <person name="Kube M."/>
            <person name="Burkart M.D."/>
            <person name="Allen E.E."/>
            <person name="Dorrestein P.C."/>
            <person name="Gerwick W.H."/>
            <person name="Gerwick L."/>
        </authorList>
    </citation>
    <scope>NUCLEOTIDE SEQUENCE [LARGE SCALE GENOMIC DNA]</scope>
    <source>
        <strain evidence="2">3L</strain>
    </source>
</reference>
<dbReference type="AlphaFoldDB" id="F4XIK1"/>
<organism evidence="1 2">
    <name type="scientific">Moorena producens 3L</name>
    <dbReference type="NCBI Taxonomy" id="489825"/>
    <lineage>
        <taxon>Bacteria</taxon>
        <taxon>Bacillati</taxon>
        <taxon>Cyanobacteriota</taxon>
        <taxon>Cyanophyceae</taxon>
        <taxon>Coleofasciculales</taxon>
        <taxon>Coleofasciculaceae</taxon>
        <taxon>Moorena</taxon>
    </lineage>
</organism>
<dbReference type="EMBL" id="GL890819">
    <property type="protein sequence ID" value="EGJ35513.1"/>
    <property type="molecule type" value="Genomic_DNA"/>
</dbReference>
<sequence>MGNWQLGLLPITHDPLPNVTHYLISPLAGTSYL</sequence>
<name>F4XIK1_9CYAN</name>
<evidence type="ECO:0000313" key="2">
    <source>
        <dbReference type="Proteomes" id="UP000003959"/>
    </source>
</evidence>
<protein>
    <submittedName>
        <fullName evidence="1">Uncharacterized protein</fullName>
    </submittedName>
</protein>
<dbReference type="Proteomes" id="UP000003959">
    <property type="component" value="Unassembled WGS sequence"/>
</dbReference>
<accession>F4XIK1</accession>
<keyword evidence="2" id="KW-1185">Reference proteome</keyword>
<evidence type="ECO:0000313" key="1">
    <source>
        <dbReference type="EMBL" id="EGJ35513.1"/>
    </source>
</evidence>